<reference evidence="1" key="1">
    <citation type="journal article" date="2022" name="Int. J. Mol. Sci.">
        <title>Draft Genome of Tanacetum Coccineum: Genomic Comparison of Closely Related Tanacetum-Family Plants.</title>
        <authorList>
            <person name="Yamashiro T."/>
            <person name="Shiraishi A."/>
            <person name="Nakayama K."/>
            <person name="Satake H."/>
        </authorList>
    </citation>
    <scope>NUCLEOTIDE SEQUENCE</scope>
</reference>
<gene>
    <name evidence="1" type="ORF">Tco_0654930</name>
</gene>
<sequence>MVWLEICGELWSTMNSTHWEPMFILYCRRSLGEDCMIVREINRVALKLNNVVTEKDRFLEELDSLGVRPVPAKTTEFTREIQAKDKETVEKLRILQREMKLNARKKELFIESLRVLSRIKDVAVVFARQIYWLCGEINVACENRIVLVEELEEVRSMIALAKAAEILRETQLKDDALMAQLQEMERQMELRAIEKELFVQKLLHNVPF</sequence>
<protein>
    <submittedName>
        <fullName evidence="1">Uncharacterized protein</fullName>
    </submittedName>
</protein>
<name>A0ABQ4X4L3_9ASTR</name>
<comment type="caution">
    <text evidence="1">The sequence shown here is derived from an EMBL/GenBank/DDBJ whole genome shotgun (WGS) entry which is preliminary data.</text>
</comment>
<evidence type="ECO:0000313" key="1">
    <source>
        <dbReference type="EMBL" id="GJS60146.1"/>
    </source>
</evidence>
<dbReference type="EMBL" id="BQNB010009201">
    <property type="protein sequence ID" value="GJS60146.1"/>
    <property type="molecule type" value="Genomic_DNA"/>
</dbReference>
<accession>A0ABQ4X4L3</accession>
<reference evidence="1" key="2">
    <citation type="submission" date="2022-01" db="EMBL/GenBank/DDBJ databases">
        <authorList>
            <person name="Yamashiro T."/>
            <person name="Shiraishi A."/>
            <person name="Satake H."/>
            <person name="Nakayama K."/>
        </authorList>
    </citation>
    <scope>NUCLEOTIDE SEQUENCE</scope>
</reference>
<evidence type="ECO:0000313" key="2">
    <source>
        <dbReference type="Proteomes" id="UP001151760"/>
    </source>
</evidence>
<proteinExistence type="predicted"/>
<organism evidence="1 2">
    <name type="scientific">Tanacetum coccineum</name>
    <dbReference type="NCBI Taxonomy" id="301880"/>
    <lineage>
        <taxon>Eukaryota</taxon>
        <taxon>Viridiplantae</taxon>
        <taxon>Streptophyta</taxon>
        <taxon>Embryophyta</taxon>
        <taxon>Tracheophyta</taxon>
        <taxon>Spermatophyta</taxon>
        <taxon>Magnoliopsida</taxon>
        <taxon>eudicotyledons</taxon>
        <taxon>Gunneridae</taxon>
        <taxon>Pentapetalae</taxon>
        <taxon>asterids</taxon>
        <taxon>campanulids</taxon>
        <taxon>Asterales</taxon>
        <taxon>Asteraceae</taxon>
        <taxon>Asteroideae</taxon>
        <taxon>Anthemideae</taxon>
        <taxon>Anthemidinae</taxon>
        <taxon>Tanacetum</taxon>
    </lineage>
</organism>
<keyword evidence="2" id="KW-1185">Reference proteome</keyword>
<dbReference type="Proteomes" id="UP001151760">
    <property type="component" value="Unassembled WGS sequence"/>
</dbReference>